<name>A0AAU8DRR3_9ACTN</name>
<sequence length="311" mass="32820">MTETLAPTSRSRSRRRVAGLLGALAAGLLMPVITAAPAQAATARNGVCESGEFCYYYNSDNAGSVSDFSSSVPDLGATQPSCYDFKSSGAGQGVCVKNHAASVRNRTGGKVTVYFNSGYGGQSQTIASGADANLVTGLKNENASHLFAADDGTWTQAFIVREENRSGFSAGSVTAYQAANIKFIIAVGKGYGISAKGIQTAIATTIVESWAYNRYVITDADSGGLFQQRPASGWGTYSQVRNKFLATKAFYGVASHTSNPGLKDFDYNSYSIGAAAQKVQRSAYPDRYQAQASTAISLYNQYQASVQPYTG</sequence>
<accession>A0AAU8DRR3</accession>
<dbReference type="PROSITE" id="PS51318">
    <property type="entry name" value="TAT"/>
    <property type="match status" value="1"/>
</dbReference>
<dbReference type="AlphaFoldDB" id="A0AAU8DRR3"/>
<dbReference type="Gene3D" id="2.60.20.10">
    <property type="entry name" value="Crystallins"/>
    <property type="match status" value="1"/>
</dbReference>
<keyword evidence="1" id="KW-0732">Signal</keyword>
<gene>
    <name evidence="2" type="ORF">ABLG96_06205</name>
</gene>
<protein>
    <submittedName>
        <fullName evidence="2">Peptidase inhibitor family I36 protein</fullName>
    </submittedName>
</protein>
<feature type="chain" id="PRO_5043706235" evidence="1">
    <location>
        <begin position="41"/>
        <end position="311"/>
    </location>
</feature>
<evidence type="ECO:0000256" key="1">
    <source>
        <dbReference type="SAM" id="SignalP"/>
    </source>
</evidence>
<proteinExistence type="predicted"/>
<dbReference type="Pfam" id="PF03995">
    <property type="entry name" value="Inhibitor_I36"/>
    <property type="match status" value="1"/>
</dbReference>
<dbReference type="RefSeq" id="WP_353650513.1">
    <property type="nucleotide sequence ID" value="NZ_CP159218.1"/>
</dbReference>
<dbReference type="InterPro" id="IPR006311">
    <property type="entry name" value="TAT_signal"/>
</dbReference>
<feature type="signal peptide" evidence="1">
    <location>
        <begin position="1"/>
        <end position="40"/>
    </location>
</feature>
<dbReference type="EMBL" id="CP159218">
    <property type="protein sequence ID" value="XCG64901.1"/>
    <property type="molecule type" value="Genomic_DNA"/>
</dbReference>
<organism evidence="2">
    <name type="scientific">Nakamurella sp. A5-74</name>
    <dbReference type="NCBI Taxonomy" id="3158264"/>
    <lineage>
        <taxon>Bacteria</taxon>
        <taxon>Bacillati</taxon>
        <taxon>Actinomycetota</taxon>
        <taxon>Actinomycetes</taxon>
        <taxon>Nakamurellales</taxon>
        <taxon>Nakamurellaceae</taxon>
        <taxon>Nakamurella</taxon>
    </lineage>
</organism>
<reference evidence="2" key="1">
    <citation type="submission" date="2024-05" db="EMBL/GenBank/DDBJ databases">
        <authorList>
            <person name="Cai S.Y."/>
            <person name="Jin L.M."/>
            <person name="Li H.R."/>
        </authorList>
    </citation>
    <scope>NUCLEOTIDE SEQUENCE</scope>
    <source>
        <strain evidence="2">A5-74</strain>
    </source>
</reference>
<evidence type="ECO:0000313" key="2">
    <source>
        <dbReference type="EMBL" id="XCG64901.1"/>
    </source>
</evidence>